<comment type="caution">
    <text evidence="10">The sequence shown here is derived from an EMBL/GenBank/DDBJ whole genome shotgun (WGS) entry which is preliminary data.</text>
</comment>
<evidence type="ECO:0000256" key="6">
    <source>
        <dbReference type="PROSITE-ProRule" id="PRU00176"/>
    </source>
</evidence>
<dbReference type="PROSITE" id="PS50102">
    <property type="entry name" value="RRM"/>
    <property type="match status" value="3"/>
</dbReference>
<dbReference type="CDD" id="cd12344">
    <property type="entry name" value="RRM1_SECp43_like"/>
    <property type="match status" value="1"/>
</dbReference>
<dbReference type="Pfam" id="PF00076">
    <property type="entry name" value="RRM_1"/>
    <property type="match status" value="3"/>
</dbReference>
<dbReference type="InterPro" id="IPR012677">
    <property type="entry name" value="Nucleotide-bd_a/b_plait_sf"/>
</dbReference>
<dbReference type="SMART" id="SM00360">
    <property type="entry name" value="RRM"/>
    <property type="match status" value="3"/>
</dbReference>
<protein>
    <recommendedName>
        <fullName evidence="8">RRM domain-containing protein</fullName>
    </recommendedName>
</protein>
<accession>A0A835VF92</accession>
<dbReference type="EMBL" id="JADCNL010000002">
    <property type="protein sequence ID" value="KAG0492917.1"/>
    <property type="molecule type" value="Genomic_DNA"/>
</dbReference>
<feature type="region of interest" description="Disordered" evidence="7">
    <location>
        <begin position="1"/>
        <end position="101"/>
    </location>
</feature>
<dbReference type="GO" id="GO:0003729">
    <property type="term" value="F:mRNA binding"/>
    <property type="evidence" value="ECO:0007669"/>
    <property type="project" value="InterPro"/>
</dbReference>
<dbReference type="GO" id="GO:0005634">
    <property type="term" value="C:nucleus"/>
    <property type="evidence" value="ECO:0007669"/>
    <property type="project" value="UniProtKB-SubCell"/>
</dbReference>
<comment type="similarity">
    <text evidence="5">Belongs to the polyadenylate-binding RBP45 family.</text>
</comment>
<feature type="compositionally biased region" description="Low complexity" evidence="7">
    <location>
        <begin position="50"/>
        <end position="59"/>
    </location>
</feature>
<keyword evidence="4" id="KW-0539">Nucleus</keyword>
<keyword evidence="2" id="KW-0677">Repeat</keyword>
<evidence type="ECO:0000256" key="2">
    <source>
        <dbReference type="ARBA" id="ARBA00022737"/>
    </source>
</evidence>
<dbReference type="OrthoDB" id="446113at2759"/>
<dbReference type="Proteomes" id="UP000639772">
    <property type="component" value="Unassembled WGS sequence"/>
</dbReference>
<evidence type="ECO:0000256" key="3">
    <source>
        <dbReference type="ARBA" id="ARBA00022884"/>
    </source>
</evidence>
<dbReference type="InterPro" id="IPR035979">
    <property type="entry name" value="RBD_domain_sf"/>
</dbReference>
<keyword evidence="11" id="KW-1185">Reference proteome</keyword>
<evidence type="ECO:0000256" key="4">
    <source>
        <dbReference type="ARBA" id="ARBA00023242"/>
    </source>
</evidence>
<dbReference type="GO" id="GO:0005829">
    <property type="term" value="C:cytosol"/>
    <property type="evidence" value="ECO:0007669"/>
    <property type="project" value="TreeGrafter"/>
</dbReference>
<sequence length="468" mass="51380">MMQPAGGMAPPQMFRPPMDQQHQMAPTPQHAMPPSASHPISMQQPPAAPPTQQQQWQMPPQGPNHVQYPQAFTQSQYPSGPPPLQYPSAQPQPPMWNQQPSQIPPPLAGMPAPPVQHPGAYAHVQALPQPTNPNEVRTLWIGDLQYWMDESYVYNCFVSTGEVVSIKLIRNKQTGQLEGYGFIDFMTRATAERVLQTYNGTAMPGTEQPFRLNWALAGEKRGDDANDYTIFVGDLAPDVTDYILQETFRGQYSSVKGAKVVIDRVTGRSKCYGFVKFGDANEQARAMTEMNGVLCSTRPMRIGPAANKKSLGIQNQALPQSADGSQSENDPNNTTVDICGWPGPKCDRGCSAAAFSSYGEVIHVKVPIGKRCGFVQFAKRACAEEALLMLQGTVLGGQSVRLSWGRSPSSKQPQQDSSALAGNYYAYGQGYESYGYPQTAQDPNMYAYGSYAGYANYPQQQEFQPLSF</sequence>
<proteinExistence type="inferred from homology"/>
<dbReference type="AlphaFoldDB" id="A0A835VF92"/>
<reference evidence="11 12" key="1">
    <citation type="journal article" date="2020" name="Nat. Food">
        <title>A phased Vanilla planifolia genome enables genetic improvement of flavour and production.</title>
        <authorList>
            <person name="Hasing T."/>
            <person name="Tang H."/>
            <person name="Brym M."/>
            <person name="Khazi F."/>
            <person name="Huang T."/>
            <person name="Chambers A.H."/>
        </authorList>
    </citation>
    <scope>NUCLEOTIDE SEQUENCE [LARGE SCALE GENOMIC DNA]</scope>
    <source>
        <tissue evidence="10">Leaf</tissue>
    </source>
</reference>
<dbReference type="SUPFAM" id="SSF54928">
    <property type="entry name" value="RNA-binding domain, RBD"/>
    <property type="match status" value="2"/>
</dbReference>
<dbReference type="Proteomes" id="UP000636800">
    <property type="component" value="Chromosome 2"/>
</dbReference>
<evidence type="ECO:0000313" key="11">
    <source>
        <dbReference type="Proteomes" id="UP000636800"/>
    </source>
</evidence>
<comment type="subcellular location">
    <subcellularLocation>
        <location evidence="1">Nucleus</location>
    </subcellularLocation>
</comment>
<feature type="domain" description="RRM" evidence="8">
    <location>
        <begin position="137"/>
        <end position="217"/>
    </location>
</feature>
<dbReference type="PANTHER" id="PTHR47640">
    <property type="entry name" value="TRNA SELENOCYSTEINE 1-ASSOCIATED PROTEIN 1-RELATED-RELATED"/>
    <property type="match status" value="1"/>
</dbReference>
<dbReference type="CDD" id="cd12345">
    <property type="entry name" value="RRM2_SECp43_like"/>
    <property type="match status" value="1"/>
</dbReference>
<dbReference type="InterPro" id="IPR050825">
    <property type="entry name" value="RBM42_RBP45_47-like"/>
</dbReference>
<organism evidence="10 12">
    <name type="scientific">Vanilla planifolia</name>
    <name type="common">Vanilla</name>
    <dbReference type="NCBI Taxonomy" id="51239"/>
    <lineage>
        <taxon>Eukaryota</taxon>
        <taxon>Viridiplantae</taxon>
        <taxon>Streptophyta</taxon>
        <taxon>Embryophyta</taxon>
        <taxon>Tracheophyta</taxon>
        <taxon>Spermatophyta</taxon>
        <taxon>Magnoliopsida</taxon>
        <taxon>Liliopsida</taxon>
        <taxon>Asparagales</taxon>
        <taxon>Orchidaceae</taxon>
        <taxon>Vanilloideae</taxon>
        <taxon>Vanilleae</taxon>
        <taxon>Vanilla</taxon>
    </lineage>
</organism>
<keyword evidence="3 6" id="KW-0694">RNA-binding</keyword>
<dbReference type="InterPro" id="IPR000504">
    <property type="entry name" value="RRM_dom"/>
</dbReference>
<dbReference type="PANTHER" id="PTHR47640:SF48">
    <property type="entry name" value="POLYADENYLATE-BINDING PROTEIN RBP45B"/>
    <property type="match status" value="1"/>
</dbReference>
<dbReference type="EMBL" id="JADCNM010000002">
    <property type="protein sequence ID" value="KAG0495008.1"/>
    <property type="molecule type" value="Genomic_DNA"/>
</dbReference>
<feature type="domain" description="RRM" evidence="8">
    <location>
        <begin position="228"/>
        <end position="307"/>
    </location>
</feature>
<evidence type="ECO:0000313" key="10">
    <source>
        <dbReference type="EMBL" id="KAG0495008.1"/>
    </source>
</evidence>
<dbReference type="FunFam" id="3.30.70.330:FF:000103">
    <property type="entry name" value="Polyadenylate-binding protein RBP47B"/>
    <property type="match status" value="1"/>
</dbReference>
<dbReference type="FunFam" id="3.30.70.330:FF:000236">
    <property type="entry name" value="Polyadenylate-binding protein RBP45C"/>
    <property type="match status" value="1"/>
</dbReference>
<evidence type="ECO:0000313" key="9">
    <source>
        <dbReference type="EMBL" id="KAG0492917.1"/>
    </source>
</evidence>
<feature type="compositionally biased region" description="Pro residues" evidence="7">
    <location>
        <begin position="79"/>
        <end position="94"/>
    </location>
</feature>
<feature type="domain" description="RRM" evidence="8">
    <location>
        <begin position="355"/>
        <end position="407"/>
    </location>
</feature>
<evidence type="ECO:0000256" key="5">
    <source>
        <dbReference type="ARBA" id="ARBA00061708"/>
    </source>
</evidence>
<evidence type="ECO:0000256" key="1">
    <source>
        <dbReference type="ARBA" id="ARBA00004123"/>
    </source>
</evidence>
<name>A0A835VF92_VANPL</name>
<evidence type="ECO:0000259" key="8">
    <source>
        <dbReference type="PROSITE" id="PS50102"/>
    </source>
</evidence>
<dbReference type="Gene3D" id="3.30.70.330">
    <property type="match status" value="3"/>
</dbReference>
<gene>
    <name evidence="10" type="ORF">HPP92_006002</name>
    <name evidence="9" type="ORF">HPP92_006315</name>
</gene>
<evidence type="ECO:0000313" key="12">
    <source>
        <dbReference type="Proteomes" id="UP000639772"/>
    </source>
</evidence>
<evidence type="ECO:0000256" key="7">
    <source>
        <dbReference type="SAM" id="MobiDB-lite"/>
    </source>
</evidence>